<organism evidence="2">
    <name type="scientific">Salmonella enterica subsp. enterica serovar Glostrup</name>
    <dbReference type="NCBI Taxonomy" id="1151180"/>
    <lineage>
        <taxon>Bacteria</taxon>
        <taxon>Pseudomonadati</taxon>
        <taxon>Pseudomonadota</taxon>
        <taxon>Gammaproteobacteria</taxon>
        <taxon>Enterobacterales</taxon>
        <taxon>Enterobacteriaceae</taxon>
        <taxon>Salmonella</taxon>
    </lineage>
</organism>
<dbReference type="CDD" id="cd00093">
    <property type="entry name" value="HTH_XRE"/>
    <property type="match status" value="1"/>
</dbReference>
<evidence type="ECO:0000313" key="2">
    <source>
        <dbReference type="EMBL" id="ECH0896896.1"/>
    </source>
</evidence>
<dbReference type="AlphaFoldDB" id="A0A5I6REA4"/>
<dbReference type="EMBL" id="AAIQMM010000033">
    <property type="protein sequence ID" value="ECH0896896.1"/>
    <property type="molecule type" value="Genomic_DNA"/>
</dbReference>
<comment type="caution">
    <text evidence="2">The sequence shown here is derived from an EMBL/GenBank/DDBJ whole genome shotgun (WGS) entry which is preliminary data.</text>
</comment>
<dbReference type="InterPro" id="IPR001387">
    <property type="entry name" value="Cro/C1-type_HTH"/>
</dbReference>
<dbReference type="PANTHER" id="PTHR35894">
    <property type="entry name" value="GENERAL SECRETION PATHWAY PROTEIN A-RELATED"/>
    <property type="match status" value="1"/>
</dbReference>
<dbReference type="Gene3D" id="3.40.50.300">
    <property type="entry name" value="P-loop containing nucleotide triphosphate hydrolases"/>
    <property type="match status" value="1"/>
</dbReference>
<protein>
    <submittedName>
        <fullName evidence="2">AAA family ATPase</fullName>
    </submittedName>
</protein>
<gene>
    <name evidence="2" type="ORF">FPD99_23370</name>
</gene>
<dbReference type="SMART" id="SM00530">
    <property type="entry name" value="HTH_XRE"/>
    <property type="match status" value="1"/>
</dbReference>
<dbReference type="InterPro" id="IPR049945">
    <property type="entry name" value="AAA_22"/>
</dbReference>
<name>A0A5I6REA4_SALET</name>
<reference evidence="2" key="1">
    <citation type="submission" date="2019-07" db="EMBL/GenBank/DDBJ databases">
        <authorList>
            <person name="Ashton P.M."/>
            <person name="Dallman T."/>
            <person name="Nair S."/>
            <person name="De Pinna E."/>
            <person name="Peters T."/>
            <person name="Grant K."/>
        </authorList>
    </citation>
    <scope>NUCLEOTIDE SEQUENCE</scope>
    <source>
        <strain evidence="2">773673</strain>
    </source>
</reference>
<dbReference type="PANTHER" id="PTHR35894:SF5">
    <property type="entry name" value="MU-LIKE PROPHAGE FLUMU DNA TRANSPOSITION PROTEIN B"/>
    <property type="match status" value="1"/>
</dbReference>
<dbReference type="SUPFAM" id="SSF52540">
    <property type="entry name" value="P-loop containing nucleoside triphosphate hydrolases"/>
    <property type="match status" value="1"/>
</dbReference>
<dbReference type="Pfam" id="PF01381">
    <property type="entry name" value="HTH_3"/>
    <property type="match status" value="1"/>
</dbReference>
<proteinExistence type="predicted"/>
<dbReference type="GO" id="GO:0003677">
    <property type="term" value="F:DNA binding"/>
    <property type="evidence" value="ECO:0007669"/>
    <property type="project" value="InterPro"/>
</dbReference>
<dbReference type="SUPFAM" id="SSF47413">
    <property type="entry name" value="lambda repressor-like DNA-binding domains"/>
    <property type="match status" value="1"/>
</dbReference>
<dbReference type="GO" id="GO:0016887">
    <property type="term" value="F:ATP hydrolysis activity"/>
    <property type="evidence" value="ECO:0007669"/>
    <property type="project" value="InterPro"/>
</dbReference>
<dbReference type="Gene3D" id="1.10.260.40">
    <property type="entry name" value="lambda repressor-like DNA-binding domains"/>
    <property type="match status" value="1"/>
</dbReference>
<feature type="domain" description="HTH cro/C1-type" evidence="1">
    <location>
        <begin position="15"/>
        <end position="50"/>
    </location>
</feature>
<dbReference type="InterPro" id="IPR027417">
    <property type="entry name" value="P-loop_NTPase"/>
</dbReference>
<sequence length="311" mass="33760">MNVKEKLIQLLEGGGYTQKKVATKTGLSTTVISQYLNGIYNGNIENIEDILSDFILREEERARRRGVKERFVHTQLADLALGIISNTHMDGDIGVIHGPAGMGKSMVLRQYASTSKGVILIEADPGYTARVLLQELCARLGVKKTGNIHELSEECIQALTGTGWVILVDEAELLPYRALEVLRRIHDRSGVALVLAGMPRLLVNLKGSRGEYAQLYSRVGMALDIEAYTADPKKAADVDADFLTILASLLPPGSDISDATSPEIIAAFKTASGGNYRRLFKLVRGVIRASAIGDQGISAELVKNYSGLLIH</sequence>
<dbReference type="PROSITE" id="PS50943">
    <property type="entry name" value="HTH_CROC1"/>
    <property type="match status" value="1"/>
</dbReference>
<accession>A0A5I6REA4</accession>
<dbReference type="InterPro" id="IPR010982">
    <property type="entry name" value="Lambda_DNA-bd_dom_sf"/>
</dbReference>
<dbReference type="InterPro" id="IPR052026">
    <property type="entry name" value="ExeA_AAA_ATPase_DNA-bind"/>
</dbReference>
<evidence type="ECO:0000259" key="1">
    <source>
        <dbReference type="PROSITE" id="PS50943"/>
    </source>
</evidence>
<dbReference type="Pfam" id="PF13401">
    <property type="entry name" value="AAA_22"/>
    <property type="match status" value="1"/>
</dbReference>